<dbReference type="Gene3D" id="3.40.50.300">
    <property type="entry name" value="P-loop containing nucleotide triphosphate hydrolases"/>
    <property type="match status" value="1"/>
</dbReference>
<dbReference type="InterPro" id="IPR011646">
    <property type="entry name" value="KAP_P-loop"/>
</dbReference>
<accession>A0A2W4R1G0</accession>
<dbReference type="PANTHER" id="PTHR22674:SF6">
    <property type="entry name" value="NTPASE KAP FAMILY P-LOOP DOMAIN-CONTAINING PROTEIN 1"/>
    <property type="match status" value="1"/>
</dbReference>
<reference evidence="2 3" key="1">
    <citation type="journal article" date="2018" name="Aquat. Microb. Ecol.">
        <title>Gammaproteobacterial methanotrophs dominate.</title>
        <authorList>
            <person name="Rissanen A.J."/>
            <person name="Saarenheimo J."/>
            <person name="Tiirola M."/>
            <person name="Peura S."/>
            <person name="Aalto S.L."/>
            <person name="Karvinen A."/>
            <person name="Nykanen H."/>
        </authorList>
    </citation>
    <scope>NUCLEOTIDE SEQUENCE [LARGE SCALE GENOMIC DNA]</scope>
    <source>
        <strain evidence="2">AMbin10</strain>
    </source>
</reference>
<dbReference type="EMBL" id="QJPH01000337">
    <property type="protein sequence ID" value="PZN77353.1"/>
    <property type="molecule type" value="Genomic_DNA"/>
</dbReference>
<evidence type="ECO:0000259" key="1">
    <source>
        <dbReference type="Pfam" id="PF07693"/>
    </source>
</evidence>
<gene>
    <name evidence="2" type="ORF">DM484_14905</name>
</gene>
<dbReference type="Pfam" id="PF07693">
    <property type="entry name" value="KAP_NTPase"/>
    <property type="match status" value="1"/>
</dbReference>
<comment type="caution">
    <text evidence="2">The sequence shown here is derived from an EMBL/GenBank/DDBJ whole genome shotgun (WGS) entry which is preliminary data.</text>
</comment>
<dbReference type="InterPro" id="IPR052754">
    <property type="entry name" value="NTPase_KAP_P-loop"/>
</dbReference>
<proteinExistence type="predicted"/>
<dbReference type="AlphaFoldDB" id="A0A2W4R1G0"/>
<dbReference type="Proteomes" id="UP000249396">
    <property type="component" value="Unassembled WGS sequence"/>
</dbReference>
<sequence length="473" mass="53706">MGATGEFDVEKQGYINDQWVLGDSMGMGRAGDALARMALEVSPPFTIGVTGKWGSGKTSVLRRAFATLGGLPISQSLQLGGDSTELTEGDFEKLQHQKNSRNEELSWSNELHFAAGQCLCIWYSPWQHQNADNPLIPLLQEIRAQYGVKRKWLEKSKALNRQGGLAALKLLEHTIDAVLSLTMGKPVKLAVGISENVRKSWRENNPENLAQASDGQRFHLLFEDAVIALLNDLAGTDDADHSRLIIFIDDLDRCEEKSVVSLLEAIKLYLGTRRCVFVLGVDDMAVAGALKRHWQGRDDDHNREYLEKLFQATVPVPLPREKNLQDLIVRQLQFHKFPSDVVEDLAKDITSLLEPNPRKVKNFLNSLCAVWQVLRCKAMETPEKCRHLVMFQYLRQYHRPVWRILERQPRLLPELHRVLAADDLQLPHPGIPENLDQDDLRMTREIFSRAFSHVLKDTTQDRLLDSKEGERSS</sequence>
<protein>
    <recommendedName>
        <fullName evidence="1">KAP NTPase domain-containing protein</fullName>
    </recommendedName>
</protein>
<evidence type="ECO:0000313" key="3">
    <source>
        <dbReference type="Proteomes" id="UP000249396"/>
    </source>
</evidence>
<dbReference type="SUPFAM" id="SSF52540">
    <property type="entry name" value="P-loop containing nucleoside triphosphate hydrolases"/>
    <property type="match status" value="1"/>
</dbReference>
<organism evidence="2 3">
    <name type="scientific">Candidatus Methylumidiphilus alinenensis</name>
    <dbReference type="NCBI Taxonomy" id="2202197"/>
    <lineage>
        <taxon>Bacteria</taxon>
        <taxon>Pseudomonadati</taxon>
        <taxon>Pseudomonadota</taxon>
        <taxon>Gammaproteobacteria</taxon>
        <taxon>Methylococcales</taxon>
        <taxon>Candidatus Methylumidiphilus</taxon>
    </lineage>
</organism>
<feature type="domain" description="KAP NTPase" evidence="1">
    <location>
        <begin position="40"/>
        <end position="367"/>
    </location>
</feature>
<dbReference type="PANTHER" id="PTHR22674">
    <property type="entry name" value="NTPASE, KAP FAMILY P-LOOP DOMAIN-CONTAINING 1"/>
    <property type="match status" value="1"/>
</dbReference>
<name>A0A2W4R1G0_9GAMM</name>
<evidence type="ECO:0000313" key="2">
    <source>
        <dbReference type="EMBL" id="PZN77353.1"/>
    </source>
</evidence>
<dbReference type="InterPro" id="IPR027417">
    <property type="entry name" value="P-loop_NTPase"/>
</dbReference>